<dbReference type="Gene3D" id="3.30.1370.70">
    <property type="entry name" value="Scaffold protein Nfu/NifU, N-terminal domain"/>
    <property type="match status" value="1"/>
</dbReference>
<name>K6DAI4_9BACI</name>
<dbReference type="Pfam" id="PF08712">
    <property type="entry name" value="Nfu_N"/>
    <property type="match status" value="1"/>
</dbReference>
<evidence type="ECO:0000259" key="1">
    <source>
        <dbReference type="SMART" id="SM00932"/>
    </source>
</evidence>
<dbReference type="OrthoDB" id="420201at2"/>
<dbReference type="PANTHER" id="PTHR12697">
    <property type="entry name" value="PBS LYASE HEAT-LIKE PROTEIN"/>
    <property type="match status" value="1"/>
</dbReference>
<dbReference type="InterPro" id="IPR016024">
    <property type="entry name" value="ARM-type_fold"/>
</dbReference>
<reference evidence="2 3" key="1">
    <citation type="journal article" date="2012" name="Front. Microbiol.">
        <title>Redundancy and modularity in membrane-associated dissimilatory nitrate reduction in Bacillus.</title>
        <authorList>
            <person name="Heylen K."/>
            <person name="Keltjens J."/>
        </authorList>
    </citation>
    <scope>NUCLEOTIDE SEQUENCE [LARGE SCALE GENOMIC DNA]</scope>
    <source>
        <strain evidence="3">LMG 21833T</strain>
    </source>
</reference>
<dbReference type="AlphaFoldDB" id="K6DAI4"/>
<gene>
    <name evidence="2" type="ORF">BABA_08821</name>
</gene>
<dbReference type="Gene3D" id="1.25.10.10">
    <property type="entry name" value="Leucine-rich Repeat Variant"/>
    <property type="match status" value="1"/>
</dbReference>
<dbReference type="SMART" id="SM00932">
    <property type="entry name" value="Nfu_N"/>
    <property type="match status" value="1"/>
</dbReference>
<keyword evidence="3" id="KW-1185">Reference proteome</keyword>
<dbReference type="PATRIC" id="fig|1117379.3.peg.1843"/>
<organism evidence="2 3">
    <name type="scientific">Neobacillus bataviensis LMG 21833</name>
    <dbReference type="NCBI Taxonomy" id="1117379"/>
    <lineage>
        <taxon>Bacteria</taxon>
        <taxon>Bacillati</taxon>
        <taxon>Bacillota</taxon>
        <taxon>Bacilli</taxon>
        <taxon>Bacillales</taxon>
        <taxon>Bacillaceae</taxon>
        <taxon>Neobacillus</taxon>
    </lineage>
</organism>
<dbReference type="InterPro" id="IPR036498">
    <property type="entry name" value="Nfu/NifU_N_sf"/>
</dbReference>
<dbReference type="PANTHER" id="PTHR12697:SF37">
    <property type="entry name" value="CONSERVED VIRULENCE FACTOR C"/>
    <property type="match status" value="1"/>
</dbReference>
<dbReference type="GO" id="GO:0016491">
    <property type="term" value="F:oxidoreductase activity"/>
    <property type="evidence" value="ECO:0007669"/>
    <property type="project" value="TreeGrafter"/>
</dbReference>
<dbReference type="eggNOG" id="COG1413">
    <property type="taxonomic scope" value="Bacteria"/>
</dbReference>
<evidence type="ECO:0000313" key="3">
    <source>
        <dbReference type="Proteomes" id="UP000006316"/>
    </source>
</evidence>
<dbReference type="SMART" id="SM00567">
    <property type="entry name" value="EZ_HEAT"/>
    <property type="match status" value="3"/>
</dbReference>
<dbReference type="InterPro" id="IPR004155">
    <property type="entry name" value="PBS_lyase_HEAT"/>
</dbReference>
<comment type="caution">
    <text evidence="2">The sequence shown here is derived from an EMBL/GenBank/DDBJ whole genome shotgun (WGS) entry which is preliminary data.</text>
</comment>
<dbReference type="InterPro" id="IPR011989">
    <property type="entry name" value="ARM-like"/>
</dbReference>
<dbReference type="EMBL" id="AJLS01000055">
    <property type="protein sequence ID" value="EKN69517.1"/>
    <property type="molecule type" value="Genomic_DNA"/>
</dbReference>
<dbReference type="SUPFAM" id="SSF110836">
    <property type="entry name" value="Hypothetical protein SAV1430"/>
    <property type="match status" value="1"/>
</dbReference>
<dbReference type="InterPro" id="IPR014824">
    <property type="entry name" value="Nfu/NifU_N"/>
</dbReference>
<feature type="domain" description="Scaffold protein Nfu/NifU N-terminal" evidence="1">
    <location>
        <begin position="4"/>
        <end position="90"/>
    </location>
</feature>
<evidence type="ECO:0000313" key="2">
    <source>
        <dbReference type="EMBL" id="EKN69517.1"/>
    </source>
</evidence>
<sequence length="379" mass="43076">MKIKAIEPTPSPNTMKINLDQELPMGKSHNYKKETSVDAPAIIQSILQIEGIKGVYHVADFLAVERNAKYDWKELLPQVRQAFGEKADETASSNMIDEHFGEIKVEIQMFKEIPLQVKLTDSSTERRFGMPEYFLKARERAQLPEDNYILLRKWQNQGVRYGEFDQIGQEVVDELIAAYPKDRLEALVTKAQTSGSASVTVQKTKRANKKVTVGDLENPDWQIRYQLLEQMDDPELVDLPVLEKALADEKPSIRRLATVYLGMIKEQEVLPLLYRALKDKTVTVRRTAGDCLSDLGFPEAAVEMAMALRDSSKLVRWRAAMFLYEVGDRASLPALKAAENDPEFEVSLQIKMAIERIEGGEEAKGSVWKQMTEARKLEQ</sequence>
<dbReference type="Proteomes" id="UP000006316">
    <property type="component" value="Unassembled WGS sequence"/>
</dbReference>
<proteinExistence type="predicted"/>
<dbReference type="Pfam" id="PF03130">
    <property type="entry name" value="HEAT_PBS"/>
    <property type="match status" value="1"/>
</dbReference>
<dbReference type="InterPro" id="IPR025989">
    <property type="entry name" value="Virulence_F_dom"/>
</dbReference>
<dbReference type="STRING" id="1117379.BABA_08821"/>
<dbReference type="Pfam" id="PF13769">
    <property type="entry name" value="Virulence_fact"/>
    <property type="match status" value="1"/>
</dbReference>
<dbReference type="Pfam" id="PF13646">
    <property type="entry name" value="HEAT_2"/>
    <property type="match status" value="1"/>
</dbReference>
<dbReference type="RefSeq" id="WP_007084785.1">
    <property type="nucleotide sequence ID" value="NZ_AJLS01000055.1"/>
</dbReference>
<accession>K6DAI4</accession>
<dbReference type="SUPFAM" id="SSF48371">
    <property type="entry name" value="ARM repeat"/>
    <property type="match status" value="1"/>
</dbReference>
<protein>
    <recommendedName>
        <fullName evidence="1">Scaffold protein Nfu/NifU N-terminal domain-containing protein</fullName>
    </recommendedName>
</protein>